<dbReference type="FunFam" id="1.20.80.40:FF:000001">
    <property type="entry name" value="Pre-mRNA-processing-splicing factor 8"/>
    <property type="match status" value="1"/>
</dbReference>
<dbReference type="InterPro" id="IPR012337">
    <property type="entry name" value="RNaseH-like_sf"/>
</dbReference>
<dbReference type="InterPro" id="IPR021983">
    <property type="entry name" value="PRP8_domainIV"/>
</dbReference>
<feature type="compositionally biased region" description="Pro residues" evidence="8">
    <location>
        <begin position="1"/>
        <end position="21"/>
    </location>
</feature>
<dbReference type="FunFam" id="3.40.140.10:FF:000002">
    <property type="entry name" value="Pre-mRNA-processing-splicing factor 8"/>
    <property type="match status" value="1"/>
</dbReference>
<evidence type="ECO:0000256" key="7">
    <source>
        <dbReference type="ARBA" id="ARBA00023274"/>
    </source>
</evidence>
<dbReference type="PANTHER" id="PTHR11140:SF0">
    <property type="entry name" value="PRE-MRNA-PROCESSING-SPLICING FACTOR 8"/>
    <property type="match status" value="1"/>
</dbReference>
<dbReference type="Gene3D" id="3.30.420.230">
    <property type="match status" value="1"/>
</dbReference>
<dbReference type="Pfam" id="PF12134">
    <property type="entry name" value="PRP8_domainIV"/>
    <property type="match status" value="1"/>
</dbReference>
<keyword evidence="11" id="KW-1185">Reference proteome</keyword>
<dbReference type="InterPro" id="IPR027652">
    <property type="entry name" value="PRP8"/>
</dbReference>
<dbReference type="GO" id="GO:0008237">
    <property type="term" value="F:metallopeptidase activity"/>
    <property type="evidence" value="ECO:0007669"/>
    <property type="project" value="InterPro"/>
</dbReference>
<dbReference type="GO" id="GO:0097157">
    <property type="term" value="F:pre-mRNA intronic binding"/>
    <property type="evidence" value="ECO:0007669"/>
    <property type="project" value="TreeGrafter"/>
</dbReference>
<dbReference type="PANTHER" id="PTHR11140">
    <property type="entry name" value="PRE-MRNA SPLICING FACTOR PRP8"/>
    <property type="match status" value="1"/>
</dbReference>
<dbReference type="InterPro" id="IPR037518">
    <property type="entry name" value="MPN"/>
</dbReference>
<dbReference type="OrthoDB" id="1931567at2759"/>
<proteinExistence type="predicted"/>
<dbReference type="EMBL" id="PQIB02000006">
    <property type="protein sequence ID" value="RLN11331.1"/>
    <property type="molecule type" value="Genomic_DNA"/>
</dbReference>
<dbReference type="Gene3D" id="3.30.43.40">
    <property type="entry name" value="Pre-mRNA-processing-splicing factor 8, U5-snRNA-binding domain"/>
    <property type="match status" value="1"/>
</dbReference>
<feature type="domain" description="MPN" evidence="9">
    <location>
        <begin position="2131"/>
        <end position="2262"/>
    </location>
</feature>
<dbReference type="Pfam" id="PF10598">
    <property type="entry name" value="RRM_4"/>
    <property type="match status" value="1"/>
</dbReference>
<dbReference type="GO" id="GO:0071013">
    <property type="term" value="C:catalytic step 2 spliceosome"/>
    <property type="evidence" value="ECO:0007669"/>
    <property type="project" value="TreeGrafter"/>
</dbReference>
<dbReference type="Pfam" id="PF08084">
    <property type="entry name" value="PROCT"/>
    <property type="match status" value="1"/>
</dbReference>
<comment type="subcellular location">
    <subcellularLocation>
        <location evidence="1">Nucleus</location>
    </subcellularLocation>
</comment>
<comment type="caution">
    <text evidence="10">The sequence shown here is derived from an EMBL/GenBank/DDBJ whole genome shotgun (WGS) entry which is preliminary data.</text>
</comment>
<dbReference type="InterPro" id="IPR042516">
    <property type="entry name" value="Prp8_U5-snRNA-bd_sf"/>
</dbReference>
<dbReference type="GO" id="GO:0005682">
    <property type="term" value="C:U5 snRNP"/>
    <property type="evidence" value="ECO:0007669"/>
    <property type="project" value="TreeGrafter"/>
</dbReference>
<feature type="compositionally biased region" description="Pro residues" evidence="8">
    <location>
        <begin position="29"/>
        <end position="38"/>
    </location>
</feature>
<dbReference type="GO" id="GO:0030623">
    <property type="term" value="F:U5 snRNA binding"/>
    <property type="evidence" value="ECO:0007669"/>
    <property type="project" value="InterPro"/>
</dbReference>
<dbReference type="SMART" id="SM00232">
    <property type="entry name" value="JAB_MPN"/>
    <property type="match status" value="1"/>
</dbReference>
<dbReference type="Proteomes" id="UP000275267">
    <property type="component" value="Unassembled WGS sequence"/>
</dbReference>
<dbReference type="InterPro" id="IPR012591">
    <property type="entry name" value="PRO8NT"/>
</dbReference>
<dbReference type="CDD" id="cd13838">
    <property type="entry name" value="RNase_H_like_Prp8_IV"/>
    <property type="match status" value="1"/>
</dbReference>
<dbReference type="SUPFAM" id="SSF53098">
    <property type="entry name" value="Ribonuclease H-like"/>
    <property type="match status" value="2"/>
</dbReference>
<dbReference type="Pfam" id="PF08082">
    <property type="entry name" value="PRO8NT"/>
    <property type="match status" value="1"/>
</dbReference>
<dbReference type="Gene3D" id="3.40.140.10">
    <property type="entry name" value="Cytidine Deaminase, domain 2"/>
    <property type="match status" value="1"/>
</dbReference>
<dbReference type="Gene3D" id="1.20.80.40">
    <property type="match status" value="1"/>
</dbReference>
<evidence type="ECO:0000256" key="1">
    <source>
        <dbReference type="ARBA" id="ARBA00004123"/>
    </source>
</evidence>
<keyword evidence="5" id="KW-0508">mRNA splicing</keyword>
<dbReference type="Gene3D" id="3.90.1570.40">
    <property type="match status" value="1"/>
</dbReference>
<dbReference type="Pfam" id="PF10597">
    <property type="entry name" value="U5_2-snRNA_bdg"/>
    <property type="match status" value="1"/>
</dbReference>
<reference evidence="11" key="1">
    <citation type="journal article" date="2019" name="Nat. Commun.">
        <title>The genome of broomcorn millet.</title>
        <authorList>
            <person name="Zou C."/>
            <person name="Miki D."/>
            <person name="Li D."/>
            <person name="Tang Q."/>
            <person name="Xiao L."/>
            <person name="Rajput S."/>
            <person name="Deng P."/>
            <person name="Jia W."/>
            <person name="Huang R."/>
            <person name="Zhang M."/>
            <person name="Sun Y."/>
            <person name="Hu J."/>
            <person name="Fu X."/>
            <person name="Schnable P.S."/>
            <person name="Li F."/>
            <person name="Zhang H."/>
            <person name="Feng B."/>
            <person name="Zhu X."/>
            <person name="Liu R."/>
            <person name="Schnable J.C."/>
            <person name="Zhu J.-K."/>
            <person name="Zhang H."/>
        </authorList>
    </citation>
    <scope>NUCLEOTIDE SEQUENCE [LARGE SCALE GENOMIC DNA]</scope>
</reference>
<evidence type="ECO:0000313" key="10">
    <source>
        <dbReference type="EMBL" id="RLN11331.1"/>
    </source>
</evidence>
<evidence type="ECO:0000313" key="11">
    <source>
        <dbReference type="Proteomes" id="UP000275267"/>
    </source>
</evidence>
<evidence type="ECO:0000259" key="9">
    <source>
        <dbReference type="PROSITE" id="PS50249"/>
    </source>
</evidence>
<dbReference type="GO" id="GO:0000244">
    <property type="term" value="P:spliceosomal tri-snRNP complex assembly"/>
    <property type="evidence" value="ECO:0007669"/>
    <property type="project" value="TreeGrafter"/>
</dbReference>
<dbReference type="InterPro" id="IPR019580">
    <property type="entry name" value="Prp8_U6-snRNA-bd"/>
</dbReference>
<protein>
    <recommendedName>
        <fullName evidence="9">MPN domain-containing protein</fullName>
    </recommendedName>
</protein>
<dbReference type="GO" id="GO:0030620">
    <property type="term" value="F:U2 snRNA binding"/>
    <property type="evidence" value="ECO:0007669"/>
    <property type="project" value="TreeGrafter"/>
</dbReference>
<feature type="region of interest" description="Disordered" evidence="8">
    <location>
        <begin position="1"/>
        <end position="49"/>
    </location>
</feature>
<dbReference type="FunFam" id="3.30.43.40:FF:000001">
    <property type="entry name" value="Pre-mRNA-processing-splicing factor 8"/>
    <property type="match status" value="1"/>
</dbReference>
<keyword evidence="2" id="KW-0507">mRNA processing</keyword>
<dbReference type="STRING" id="4540.A0A3L6RWK1"/>
<dbReference type="GO" id="GO:0017070">
    <property type="term" value="F:U6 snRNA binding"/>
    <property type="evidence" value="ECO:0007669"/>
    <property type="project" value="InterPro"/>
</dbReference>
<dbReference type="Pfam" id="PF01398">
    <property type="entry name" value="JAB"/>
    <property type="match status" value="1"/>
</dbReference>
<keyword evidence="7" id="KW-0687">Ribonucleoprotein</keyword>
<dbReference type="InterPro" id="IPR012984">
    <property type="entry name" value="PROCT"/>
</dbReference>
<name>A0A3L6RWK1_PANMI</name>
<keyword evidence="6" id="KW-0539">Nucleus</keyword>
<keyword evidence="4" id="KW-0694">RNA-binding</keyword>
<dbReference type="PROSITE" id="PS50249">
    <property type="entry name" value="MPN"/>
    <property type="match status" value="1"/>
</dbReference>
<evidence type="ECO:0000256" key="8">
    <source>
        <dbReference type="SAM" id="MobiDB-lite"/>
    </source>
</evidence>
<dbReference type="CDD" id="cd08056">
    <property type="entry name" value="MPN_PRP8"/>
    <property type="match status" value="1"/>
</dbReference>
<evidence type="ECO:0000256" key="6">
    <source>
        <dbReference type="ARBA" id="ARBA00023242"/>
    </source>
</evidence>
<evidence type="ECO:0000256" key="2">
    <source>
        <dbReference type="ARBA" id="ARBA00022664"/>
    </source>
</evidence>
<gene>
    <name evidence="10" type="ORF">C2845_PM09G04040</name>
</gene>
<evidence type="ECO:0000256" key="3">
    <source>
        <dbReference type="ARBA" id="ARBA00022728"/>
    </source>
</evidence>
<keyword evidence="3" id="KW-0747">Spliceosome</keyword>
<organism evidence="10 11">
    <name type="scientific">Panicum miliaceum</name>
    <name type="common">Proso millet</name>
    <name type="synonym">Broomcorn millet</name>
    <dbReference type="NCBI Taxonomy" id="4540"/>
    <lineage>
        <taxon>Eukaryota</taxon>
        <taxon>Viridiplantae</taxon>
        <taxon>Streptophyta</taxon>
        <taxon>Embryophyta</taxon>
        <taxon>Tracheophyta</taxon>
        <taxon>Spermatophyta</taxon>
        <taxon>Magnoliopsida</taxon>
        <taxon>Liliopsida</taxon>
        <taxon>Poales</taxon>
        <taxon>Poaceae</taxon>
        <taxon>PACMAD clade</taxon>
        <taxon>Panicoideae</taxon>
        <taxon>Panicodae</taxon>
        <taxon>Paniceae</taxon>
        <taxon>Panicinae</taxon>
        <taxon>Panicum</taxon>
        <taxon>Panicum sect. Panicum</taxon>
    </lineage>
</organism>
<dbReference type="FunFam" id="3.30.420.230:FF:000003">
    <property type="entry name" value="Pre-mRNA-processing-splicing factor 8"/>
    <property type="match status" value="1"/>
</dbReference>
<dbReference type="InterPro" id="IPR043173">
    <property type="entry name" value="Prp8_domainIV_fingers"/>
</dbReference>
<accession>A0A3L6RWK1</accession>
<dbReference type="InterPro" id="IPR043172">
    <property type="entry name" value="Prp8_domainIV_palm"/>
</dbReference>
<dbReference type="InterPro" id="IPR012592">
    <property type="entry name" value="PROCN"/>
</dbReference>
<dbReference type="InterPro" id="IPR019582">
    <property type="entry name" value="RRM_spliceosomal_PrP8"/>
</dbReference>
<dbReference type="GO" id="GO:0030619">
    <property type="term" value="F:U1 snRNA binding"/>
    <property type="evidence" value="ECO:0007669"/>
    <property type="project" value="TreeGrafter"/>
</dbReference>
<dbReference type="Pfam" id="PF10596">
    <property type="entry name" value="U6-snRNA_bdg"/>
    <property type="match status" value="1"/>
</dbReference>
<dbReference type="InterPro" id="IPR019581">
    <property type="entry name" value="Prp8_U5-snRNA-bd"/>
</dbReference>
<dbReference type="Pfam" id="PF08083">
    <property type="entry name" value="PROCN"/>
    <property type="match status" value="1"/>
</dbReference>
<evidence type="ECO:0000256" key="5">
    <source>
        <dbReference type="ARBA" id="ARBA00023187"/>
    </source>
</evidence>
<dbReference type="InterPro" id="IPR000555">
    <property type="entry name" value="JAMM/MPN+_dom"/>
</dbReference>
<evidence type="ECO:0000256" key="4">
    <source>
        <dbReference type="ARBA" id="ARBA00022884"/>
    </source>
</evidence>
<dbReference type="FunFam" id="3.90.1570.40:FF:000001">
    <property type="entry name" value="Pre-mRNA-processing-splicing factor 8"/>
    <property type="match status" value="1"/>
</dbReference>
<sequence>MWSGAPPPPPPHMAAAPPPPGTTGAGAGQPPPPPPPAGAPQGAKPLTPAELEAQLVEKARKWHQLNSKRYGDKRKFGFVEAQKEDMPPEHVRKIIRDHGDMSSKKYRHDKRVYLGALKFVPHAVYKLLENMPMPWEQVRHVKVLYHITGAITFVNEIPWVVEPIYLAQWGTMWIMMRREKRDRRHFKRMRFPPFDDEEPPLDYADNLLDVEPLEAIQLELDSEEDAAVYEWFYDHKPLMKTKLINGPSYRKWHLSLPIMATLYRLAGQLLSDLIDRNYFYLFDMESFFTAKALNMCIPGGPKFEPLYRDMEKGDEDWNEFNDINKLIIRQPLRTEYRIAFPHLYNNRPRKVKLGVYHTPMIMYIKTEDPDLPAFYYDPLINPITSTNKVDRRERKATEEDDDEDFCLPEDVEPLLKSTELYTDTTAAGISLLFAPKPFNMRSGRTRRAEDIPLVSEWYKEHCPPAYPVKVRVSYQKLLKCYVLNELHHRPPKAQKKKHLFRSLQATKFFQTTELDWAEAGLQVCKQGYNMLNLLIHRKNLNYLHLDYNFNLKPVKTLTTKERKKSRFGNAFHLCREILRLTKLVVDANIQFRLGNVDAFQLADGLQYIFSHVGQLTGMYRYKYRLMRQIRMCKDLKHLIYYRFNTGPVGKGPGCGFWAPMWRVWLFFLRGIVPLLERWLGNLLARQFEGRHSKGVAKTVTKQRVESHFDLELRAAVMHDVLDAMPEGIKQNKARTILQHLSEAWRCWKANIPWKVPGLPVPIENMILRYVKSKADWWTNVAHYNRERIRRGATVDKTVCRKNLGRLTRLWLKAEQERQHNYLKDGPYVTPEEAVAIYTTTVHWLESRKFSPIPFPPLSYKHDTKLLILALERLKESYSVAVRLNQLQREELGLIEQAYDNPHEALSRIKRHLLTQRAFKEVGIEFMDLYSYLIPVYEIEPLEKITDAYLDQYLWYEGDKRHLFPNWVKPADSEPPPLLVYKWCQGINNLQDIWDTSDGQCVVMLQTKFEKFFEKIDLTLLNRLLRLVLDHNIADYVTAKNNVVLSYKDMSHTNSYGLIRGLQFASFVVQYYGLVLDLLILGLTRASEIAGPPQMPNEFLTYADTKIETRHPIRLYSRYIDKVHILFRFTHEEARDLIQRYLTEHPDPNNENMVGYNNKKCWPRDARMRLMKHDVNLGRSVFWDMKNRLPRSITTLEWENSFVSVYSKDNPNLLFSMCGFEVRILPKIRMTQEAFSNTKDGVWNLQNEQTKERTAIAFLRVDDEHMKVFENRVRQILMSSGSTTFTKIVNKWNTALIGLMTYFREATVHTQELLDLLVKCENKIQTRIKIGLNSKMPSRFPPVIFYTPKEIGGLGMLSMGHILIPQSDLRYSKQTDVGVTHFRSGMSHEEDQLIPNLYRYIQPWESEFIDSQRVWAEYALKRQEAQSQNRRLTLEDLEDSWDRGIPRINTLFQKDRHTLAYDKGWRVRTDFKQYQVLKQNPFWWTHQRHDGKLWNLNNYRTDVIQALGGVEGILEHTLFKGTYFPTWEGLFWEKASGFEESMKYKKLTNAQRSGLNQIPNRRFTLWWSPTINRANVYVGFQVQLDLTGIFMHGKIPTLKISLIQIFRAHLWQKIHESVVMDLCQVLDQELDALEIETVQKETIHPRKSYKMNSSCADILLFAAHRWQMSKPSLVSESKDLFDQKASNKYWIDVQLRWGDYDSHDIERYTRAKFMDYTTDNMSIYPSPTGVMIGIDLAYNLHSAFGNWFPGSKPLLQQAMNKIMKSNPALYVLRERIRKGLQLYSSEPTEPYLSSQNYGEIFSNQIIWFVDDTNVYRVTIHKTFEGNLTTKPINGAIFIFNPRTGQLFLKVIHTSVWAGQKRLGQLAKWKTAEEVAALVRSLPVEEQPKQIIVTRKGMLDPLEVHLLDFPNIVIKGSELQLPFQACLKIEKFGDLILKATEPQMVLYNIYDDWLKSISSYTAFSRIVLILRALHVNNEKAKMLLKPDKTIVTEPHHIWPTLNDEQWLKVECALRDLILSDYAKKNNVNTSALTQSEIRDIILGAEIAPPSQQRQQIAEIEKQSRETTQLTAVTTRTTNVHGDELIITTTSPYEQAAFASKTDWRVRAISATNLYLRVNHIYVNSDDIKETGYTYIMPKNILKKFICIADLRTQIAGFLYGLSPQDNPQVKEIRCIAIPPQHGTHQMVTLPANLPEHEFLNDLEPLGWMHTQPNEAPQLSPQDLTSHAKILESNKQWDGEKCIILTCSFTPGSCSLTAYKLTPSGYEWGRSNKDNGSNPHGYLPTHYEKVQMLLSDRFLGFYMVPDNAPWNFNFMGVKHDPLMKYNMKLGMPRDFYHEDHRPTHFLEFSNIEEGEVVEGDREDTFS</sequence>